<dbReference type="PANTHER" id="PTHR46492:SF1">
    <property type="entry name" value="DYNEIN AXONEMAL ASSEMBLY FACTOR 4"/>
    <property type="match status" value="1"/>
</dbReference>
<keyword evidence="3" id="KW-0963">Cytoplasm</keyword>
<dbReference type="EMBL" id="NEVH01014359">
    <property type="protein sequence ID" value="PNF27820.1"/>
    <property type="molecule type" value="Genomic_DNA"/>
</dbReference>
<evidence type="ECO:0000256" key="7">
    <source>
        <dbReference type="ARBA" id="ARBA00023242"/>
    </source>
</evidence>
<dbReference type="Pfam" id="PF04969">
    <property type="entry name" value="CS"/>
    <property type="match status" value="1"/>
</dbReference>
<dbReference type="GO" id="GO:0007399">
    <property type="term" value="P:nervous system development"/>
    <property type="evidence" value="ECO:0007669"/>
    <property type="project" value="UniProtKB-KW"/>
</dbReference>
<dbReference type="Gene3D" id="2.60.40.790">
    <property type="match status" value="1"/>
</dbReference>
<comment type="subcellular location">
    <subcellularLocation>
        <location evidence="2">Cell projection</location>
        <location evidence="2">Neuron projection</location>
    </subcellularLocation>
    <subcellularLocation>
        <location evidence="9">Dynein axonemal particle</location>
    </subcellularLocation>
    <subcellularLocation>
        <location evidence="1">Nucleus</location>
    </subcellularLocation>
</comment>
<evidence type="ECO:0000256" key="4">
    <source>
        <dbReference type="ARBA" id="ARBA00022737"/>
    </source>
</evidence>
<evidence type="ECO:0000313" key="14">
    <source>
        <dbReference type="Proteomes" id="UP000235965"/>
    </source>
</evidence>
<keyword evidence="5" id="KW-0802">TPR repeat</keyword>
<keyword evidence="11" id="KW-0175">Coiled coil</keyword>
<evidence type="ECO:0000256" key="11">
    <source>
        <dbReference type="SAM" id="Coils"/>
    </source>
</evidence>
<dbReference type="SUPFAM" id="SSF48452">
    <property type="entry name" value="TPR-like"/>
    <property type="match status" value="1"/>
</dbReference>
<dbReference type="STRING" id="105785.A0A2J7QGW7"/>
<dbReference type="Proteomes" id="UP000235965">
    <property type="component" value="Unassembled WGS sequence"/>
</dbReference>
<keyword evidence="4" id="KW-0677">Repeat</keyword>
<keyword evidence="8" id="KW-0966">Cell projection</keyword>
<feature type="domain" description="CS" evidence="12">
    <location>
        <begin position="3"/>
        <end position="87"/>
    </location>
</feature>
<dbReference type="GO" id="GO:0036158">
    <property type="term" value="P:outer dynein arm assembly"/>
    <property type="evidence" value="ECO:0007669"/>
    <property type="project" value="TreeGrafter"/>
</dbReference>
<evidence type="ECO:0000256" key="1">
    <source>
        <dbReference type="ARBA" id="ARBA00004123"/>
    </source>
</evidence>
<dbReference type="OrthoDB" id="348005at2759"/>
<gene>
    <name evidence="13" type="ORF">B7P43_G09200</name>
</gene>
<dbReference type="GO" id="GO:0005634">
    <property type="term" value="C:nucleus"/>
    <property type="evidence" value="ECO:0007669"/>
    <property type="project" value="UniProtKB-SubCell"/>
</dbReference>
<name>A0A2J7QGW7_9NEOP</name>
<keyword evidence="14" id="KW-1185">Reference proteome</keyword>
<dbReference type="InterPro" id="IPR011990">
    <property type="entry name" value="TPR-like_helical_dom_sf"/>
</dbReference>
<dbReference type="PROSITE" id="PS51203">
    <property type="entry name" value="CS"/>
    <property type="match status" value="1"/>
</dbReference>
<dbReference type="InParanoid" id="A0A2J7QGW7"/>
<evidence type="ECO:0000259" key="12">
    <source>
        <dbReference type="PROSITE" id="PS51203"/>
    </source>
</evidence>
<dbReference type="InterPro" id="IPR037894">
    <property type="entry name" value="CS_DYX1C1"/>
</dbReference>
<dbReference type="PANTHER" id="PTHR46492">
    <property type="entry name" value="DYNEIN ASSEMBLY FACTOR 4, AXONEMAL"/>
    <property type="match status" value="1"/>
</dbReference>
<dbReference type="InterPro" id="IPR007052">
    <property type="entry name" value="CS_dom"/>
</dbReference>
<evidence type="ECO:0000256" key="5">
    <source>
        <dbReference type="ARBA" id="ARBA00022803"/>
    </source>
</evidence>
<dbReference type="GO" id="GO:0036159">
    <property type="term" value="P:inner dynein arm assembly"/>
    <property type="evidence" value="ECO:0007669"/>
    <property type="project" value="TreeGrafter"/>
</dbReference>
<dbReference type="InterPro" id="IPR019734">
    <property type="entry name" value="TPR_rpt"/>
</dbReference>
<dbReference type="GO" id="GO:0043005">
    <property type="term" value="C:neuron projection"/>
    <property type="evidence" value="ECO:0007669"/>
    <property type="project" value="UniProtKB-SubCell"/>
</dbReference>
<accession>A0A2J7QGW7</accession>
<dbReference type="CDD" id="cd06469">
    <property type="entry name" value="p23_DYX1C1_like"/>
    <property type="match status" value="1"/>
</dbReference>
<keyword evidence="7" id="KW-0539">Nucleus</keyword>
<keyword evidence="6" id="KW-0524">Neurogenesis</keyword>
<evidence type="ECO:0000256" key="3">
    <source>
        <dbReference type="ARBA" id="ARBA00022490"/>
    </source>
</evidence>
<reference evidence="13 14" key="1">
    <citation type="submission" date="2017-12" db="EMBL/GenBank/DDBJ databases">
        <title>Hemimetabolous genomes reveal molecular basis of termite eusociality.</title>
        <authorList>
            <person name="Harrison M.C."/>
            <person name="Jongepier E."/>
            <person name="Robertson H.M."/>
            <person name="Arning N."/>
            <person name="Bitard-Feildel T."/>
            <person name="Chao H."/>
            <person name="Childers C.P."/>
            <person name="Dinh H."/>
            <person name="Doddapaneni H."/>
            <person name="Dugan S."/>
            <person name="Gowin J."/>
            <person name="Greiner C."/>
            <person name="Han Y."/>
            <person name="Hu H."/>
            <person name="Hughes D.S.T."/>
            <person name="Huylmans A.-K."/>
            <person name="Kemena C."/>
            <person name="Kremer L.P.M."/>
            <person name="Lee S.L."/>
            <person name="Lopez-Ezquerra A."/>
            <person name="Mallet L."/>
            <person name="Monroy-Kuhn J.M."/>
            <person name="Moser A."/>
            <person name="Murali S.C."/>
            <person name="Muzny D.M."/>
            <person name="Otani S."/>
            <person name="Piulachs M.-D."/>
            <person name="Poelchau M."/>
            <person name="Qu J."/>
            <person name="Schaub F."/>
            <person name="Wada-Katsumata A."/>
            <person name="Worley K.C."/>
            <person name="Xie Q."/>
            <person name="Ylla G."/>
            <person name="Poulsen M."/>
            <person name="Gibbs R.A."/>
            <person name="Schal C."/>
            <person name="Richards S."/>
            <person name="Belles X."/>
            <person name="Korb J."/>
            <person name="Bornberg-Bauer E."/>
        </authorList>
    </citation>
    <scope>NUCLEOTIDE SEQUENCE [LARGE SCALE GENOMIC DNA]</scope>
    <source>
        <tissue evidence="13">Whole body</tissue>
    </source>
</reference>
<protein>
    <recommendedName>
        <fullName evidence="10">Dynein axonemal assembly factor 4</fullName>
    </recommendedName>
</protein>
<evidence type="ECO:0000256" key="8">
    <source>
        <dbReference type="ARBA" id="ARBA00023273"/>
    </source>
</evidence>
<sequence>MPLLVKEYSWRQTENVVVIRVPLKGVHYRKVDIFTSDNYIKAYFHPFLFEVFLFSSVKEPQSKCTLVDDEIVFELQKVEHASWDDLEANLSKVEQQEMRKKILERAQEKAKAEQERKRVKKAELDRLAVRQQISIDTHHRQLIEEIKENVKKTAIKEIEEWKVSNQREENKDHVDQEVVPFQKTASVNKPTPTVEPDENVKPIPFPRNFGIVKVHFTARDFPTPKRESQAQEEEEWLKKQAEARRRVGFMTEDLSPEELDPVWLKDKGDNFFKVGNYLGAVSAYSHAISIGSKMPALYSNRAAAHMALGNLHKTVEDCSTALELLMPCVEMNCMSRARCHVRRGIALCRLGMVREGIGELEAAVALRPDDEKLRLDLEKARALVEADELE</sequence>
<feature type="coiled-coil region" evidence="11">
    <location>
        <begin position="93"/>
        <end position="171"/>
    </location>
</feature>
<evidence type="ECO:0000256" key="10">
    <source>
        <dbReference type="ARBA" id="ARBA00024430"/>
    </source>
</evidence>
<dbReference type="GO" id="GO:0003341">
    <property type="term" value="P:cilium movement"/>
    <property type="evidence" value="ECO:0007669"/>
    <property type="project" value="InterPro"/>
</dbReference>
<dbReference type="SUPFAM" id="SSF49764">
    <property type="entry name" value="HSP20-like chaperones"/>
    <property type="match status" value="1"/>
</dbReference>
<evidence type="ECO:0000256" key="2">
    <source>
        <dbReference type="ARBA" id="ARBA00004487"/>
    </source>
</evidence>
<dbReference type="GO" id="GO:0120293">
    <property type="term" value="C:dynein axonemal particle"/>
    <property type="evidence" value="ECO:0007669"/>
    <property type="project" value="UniProtKB-SubCell"/>
</dbReference>
<proteinExistence type="predicted"/>
<organism evidence="13 14">
    <name type="scientific">Cryptotermes secundus</name>
    <dbReference type="NCBI Taxonomy" id="105785"/>
    <lineage>
        <taxon>Eukaryota</taxon>
        <taxon>Metazoa</taxon>
        <taxon>Ecdysozoa</taxon>
        <taxon>Arthropoda</taxon>
        <taxon>Hexapoda</taxon>
        <taxon>Insecta</taxon>
        <taxon>Pterygota</taxon>
        <taxon>Neoptera</taxon>
        <taxon>Polyneoptera</taxon>
        <taxon>Dictyoptera</taxon>
        <taxon>Blattodea</taxon>
        <taxon>Blattoidea</taxon>
        <taxon>Termitoidae</taxon>
        <taxon>Kalotermitidae</taxon>
        <taxon>Cryptotermitinae</taxon>
        <taxon>Cryptotermes</taxon>
    </lineage>
</organism>
<dbReference type="InterPro" id="IPR052004">
    <property type="entry name" value="Dynein_assembly_factor_4"/>
</dbReference>
<evidence type="ECO:0000313" key="13">
    <source>
        <dbReference type="EMBL" id="PNF27820.1"/>
    </source>
</evidence>
<comment type="caution">
    <text evidence="13">The sequence shown here is derived from an EMBL/GenBank/DDBJ whole genome shotgun (WGS) entry which is preliminary data.</text>
</comment>
<evidence type="ECO:0000256" key="9">
    <source>
        <dbReference type="ARBA" id="ARBA00024190"/>
    </source>
</evidence>
<dbReference type="SMART" id="SM00028">
    <property type="entry name" value="TPR"/>
    <property type="match status" value="3"/>
</dbReference>
<dbReference type="InterPro" id="IPR008978">
    <property type="entry name" value="HSP20-like_chaperone"/>
</dbReference>
<dbReference type="Gene3D" id="1.25.40.10">
    <property type="entry name" value="Tetratricopeptide repeat domain"/>
    <property type="match status" value="1"/>
</dbReference>
<dbReference type="AlphaFoldDB" id="A0A2J7QGW7"/>
<evidence type="ECO:0000256" key="6">
    <source>
        <dbReference type="ARBA" id="ARBA00022902"/>
    </source>
</evidence>
<dbReference type="EMBL" id="NEVH01014359">
    <property type="protein sequence ID" value="PNF27822.1"/>
    <property type="molecule type" value="Genomic_DNA"/>
</dbReference>